<dbReference type="Proteomes" id="UP000824118">
    <property type="component" value="Unassembled WGS sequence"/>
</dbReference>
<evidence type="ECO:0000313" key="2">
    <source>
        <dbReference type="Proteomes" id="UP000824118"/>
    </source>
</evidence>
<dbReference type="EMBL" id="DVNG01000086">
    <property type="protein sequence ID" value="HIU50512.1"/>
    <property type="molecule type" value="Genomic_DNA"/>
</dbReference>
<evidence type="ECO:0000313" key="1">
    <source>
        <dbReference type="EMBL" id="HIU50512.1"/>
    </source>
</evidence>
<gene>
    <name evidence="1" type="ORF">IAD22_05815</name>
</gene>
<accession>A0A9D1S8K4</accession>
<name>A0A9D1S8K4_9FIRM</name>
<sequence length="142" mass="16506">MDYFREAENILRKVNLLEKALDNLKRHKGLIIQRNAPQGCKALSYDKLASAPIDKETLTELCEYAQCIERITATEYEIKRIKDIISQLSCEEQNLIQLWYIDGMSKDEIKEKLYISSHSTLYKLQRQAVSNFALLYFGAIIL</sequence>
<dbReference type="InterPro" id="IPR013324">
    <property type="entry name" value="RNA_pol_sigma_r3/r4-like"/>
</dbReference>
<comment type="caution">
    <text evidence="1">The sequence shown here is derived from an EMBL/GenBank/DDBJ whole genome shotgun (WGS) entry which is preliminary data.</text>
</comment>
<organism evidence="1 2">
    <name type="scientific">Candidatus Limousia pullorum</name>
    <dbReference type="NCBI Taxonomy" id="2840860"/>
    <lineage>
        <taxon>Bacteria</taxon>
        <taxon>Bacillati</taxon>
        <taxon>Bacillota</taxon>
        <taxon>Clostridia</taxon>
        <taxon>Eubacteriales</taxon>
        <taxon>Oscillospiraceae</taxon>
        <taxon>Oscillospiraceae incertae sedis</taxon>
        <taxon>Candidatus Limousia</taxon>
    </lineage>
</organism>
<proteinExistence type="predicted"/>
<dbReference type="InterPro" id="IPR010861">
    <property type="entry name" value="DUF1492"/>
</dbReference>
<dbReference type="Pfam" id="PF07374">
    <property type="entry name" value="DUF1492"/>
    <property type="match status" value="1"/>
</dbReference>
<reference evidence="1" key="2">
    <citation type="journal article" date="2021" name="PeerJ">
        <title>Extensive microbial diversity within the chicken gut microbiome revealed by metagenomics and culture.</title>
        <authorList>
            <person name="Gilroy R."/>
            <person name="Ravi A."/>
            <person name="Getino M."/>
            <person name="Pursley I."/>
            <person name="Horton D.L."/>
            <person name="Alikhan N.F."/>
            <person name="Baker D."/>
            <person name="Gharbi K."/>
            <person name="Hall N."/>
            <person name="Watson M."/>
            <person name="Adriaenssens E.M."/>
            <person name="Foster-Nyarko E."/>
            <person name="Jarju S."/>
            <person name="Secka A."/>
            <person name="Antonio M."/>
            <person name="Oren A."/>
            <person name="Chaudhuri R.R."/>
            <person name="La Ragione R."/>
            <person name="Hildebrand F."/>
            <person name="Pallen M.J."/>
        </authorList>
    </citation>
    <scope>NUCLEOTIDE SEQUENCE</scope>
    <source>
        <strain evidence="1">ChiGjej1B1-1684</strain>
    </source>
</reference>
<reference evidence="1" key="1">
    <citation type="submission" date="2020-10" db="EMBL/GenBank/DDBJ databases">
        <authorList>
            <person name="Gilroy R."/>
        </authorList>
    </citation>
    <scope>NUCLEOTIDE SEQUENCE</scope>
    <source>
        <strain evidence="1">ChiGjej1B1-1684</strain>
    </source>
</reference>
<dbReference type="AlphaFoldDB" id="A0A9D1S8K4"/>
<protein>
    <submittedName>
        <fullName evidence="1">Sigma-70 family RNA polymerase sigma factor</fullName>
    </submittedName>
</protein>
<dbReference type="SUPFAM" id="SSF88659">
    <property type="entry name" value="Sigma3 and sigma4 domains of RNA polymerase sigma factors"/>
    <property type="match status" value="1"/>
</dbReference>